<name>A0ABR9SBC9_9BURK</name>
<dbReference type="Pfam" id="PF02525">
    <property type="entry name" value="Flavodoxin_2"/>
    <property type="match status" value="1"/>
</dbReference>
<accession>A0ABR9SBC9</accession>
<evidence type="ECO:0000256" key="2">
    <source>
        <dbReference type="ARBA" id="ARBA00023002"/>
    </source>
</evidence>
<dbReference type="SUPFAM" id="SSF52218">
    <property type="entry name" value="Flavoproteins"/>
    <property type="match status" value="1"/>
</dbReference>
<evidence type="ECO:0000313" key="4">
    <source>
        <dbReference type="EMBL" id="MBE7939655.1"/>
    </source>
</evidence>
<dbReference type="EMBL" id="JADDOJ010000008">
    <property type="protein sequence ID" value="MBE7939655.1"/>
    <property type="molecule type" value="Genomic_DNA"/>
</dbReference>
<keyword evidence="2" id="KW-0560">Oxidoreductase</keyword>
<proteinExistence type="inferred from homology"/>
<dbReference type="PANTHER" id="PTHR10204">
    <property type="entry name" value="NAD P H OXIDOREDUCTASE-RELATED"/>
    <property type="match status" value="1"/>
</dbReference>
<dbReference type="InterPro" id="IPR003680">
    <property type="entry name" value="Flavodoxin_fold"/>
</dbReference>
<comment type="caution">
    <text evidence="4">The sequence shown here is derived from an EMBL/GenBank/DDBJ whole genome shotgun (WGS) entry which is preliminary data.</text>
</comment>
<dbReference type="Proteomes" id="UP000715965">
    <property type="component" value="Unassembled WGS sequence"/>
</dbReference>
<evidence type="ECO:0000259" key="3">
    <source>
        <dbReference type="Pfam" id="PF02525"/>
    </source>
</evidence>
<evidence type="ECO:0000313" key="5">
    <source>
        <dbReference type="Proteomes" id="UP000715965"/>
    </source>
</evidence>
<dbReference type="InterPro" id="IPR029039">
    <property type="entry name" value="Flavoprotein-like_sf"/>
</dbReference>
<dbReference type="RefSeq" id="WP_193779204.1">
    <property type="nucleotide sequence ID" value="NZ_JADDOJ010000008.1"/>
</dbReference>
<keyword evidence="5" id="KW-1185">Reference proteome</keyword>
<gene>
    <name evidence="4" type="ORF">IM725_03590</name>
</gene>
<comment type="similarity">
    <text evidence="1">Belongs to the NAD(P)H dehydrogenase (quinone) family.</text>
</comment>
<reference evidence="4 5" key="1">
    <citation type="submission" date="2020-10" db="EMBL/GenBank/DDBJ databases">
        <title>Draft genome of Ramlibacter aquaticus LMG 30558.</title>
        <authorList>
            <person name="Props R."/>
        </authorList>
    </citation>
    <scope>NUCLEOTIDE SEQUENCE [LARGE SCALE GENOMIC DNA]</scope>
    <source>
        <strain evidence="4 5">LMG 30558</strain>
    </source>
</reference>
<protein>
    <submittedName>
        <fullName evidence="4">NAD(P)H-dependent oxidoreductase</fullName>
    </submittedName>
</protein>
<evidence type="ECO:0000256" key="1">
    <source>
        <dbReference type="ARBA" id="ARBA00006252"/>
    </source>
</evidence>
<dbReference type="InterPro" id="IPR051545">
    <property type="entry name" value="NAD(P)H_dehydrogenase_qn"/>
</dbReference>
<sequence>MSGRRILLVQGHPDASQPHLLHDLAQSYANAALAAGHTLHALDLGRLEVPLLRSPRAWEDEPVPAALADAQAALQWCQHLMLVYPLWLGDMPAVLKAFLEQVMRPGVAFTRATPGSPARKGLAGRSARVVVGMGMPAMVYRWFYGAHSLRSLERNILGFVGFSPVRHTLVGGAGGLQPAAVAAWERRLARLGSQAA</sequence>
<dbReference type="Gene3D" id="3.40.50.360">
    <property type="match status" value="1"/>
</dbReference>
<feature type="domain" description="Flavodoxin-like fold" evidence="3">
    <location>
        <begin position="5"/>
        <end position="187"/>
    </location>
</feature>
<organism evidence="4 5">
    <name type="scientific">Ramlibacter aquaticus</name>
    <dbReference type="NCBI Taxonomy" id="2780094"/>
    <lineage>
        <taxon>Bacteria</taxon>
        <taxon>Pseudomonadati</taxon>
        <taxon>Pseudomonadota</taxon>
        <taxon>Betaproteobacteria</taxon>
        <taxon>Burkholderiales</taxon>
        <taxon>Comamonadaceae</taxon>
        <taxon>Ramlibacter</taxon>
    </lineage>
</organism>
<dbReference type="PANTHER" id="PTHR10204:SF34">
    <property type="entry name" value="NAD(P)H DEHYDROGENASE [QUINONE] 1 ISOFORM 1"/>
    <property type="match status" value="1"/>
</dbReference>